<protein>
    <submittedName>
        <fullName evidence="2">Uncharacterized protein</fullName>
    </submittedName>
</protein>
<dbReference type="EMBL" id="MLGG01000012">
    <property type="protein sequence ID" value="KAK1460958.1"/>
    <property type="molecule type" value="Genomic_DNA"/>
</dbReference>
<proteinExistence type="predicted"/>
<dbReference type="Proteomes" id="UP001239795">
    <property type="component" value="Unassembled WGS sequence"/>
</dbReference>
<sequence>GQRVQNSPISFFPFFSIVLGIHLGRGHWRFGEQKLCPIPKKGRTSKQLPSWEQEKKAGSKQAKLLDKQQEQRGMGGGITDTRLLHRNAFLLMPKMMMPRALDEPSKTVYLHCNLNCERAFSFLW</sequence>
<reference evidence="2 3" key="1">
    <citation type="submission" date="2016-10" db="EMBL/GenBank/DDBJ databases">
        <title>The genome sequence of Colletotrichum fioriniae PJ7.</title>
        <authorList>
            <person name="Baroncelli R."/>
        </authorList>
    </citation>
    <scope>NUCLEOTIDE SEQUENCE [LARGE SCALE GENOMIC DNA]</scope>
    <source>
        <strain evidence="2">Col 31</strain>
    </source>
</reference>
<feature type="region of interest" description="Disordered" evidence="1">
    <location>
        <begin position="40"/>
        <end position="79"/>
    </location>
</feature>
<keyword evidence="3" id="KW-1185">Reference proteome</keyword>
<evidence type="ECO:0000313" key="3">
    <source>
        <dbReference type="Proteomes" id="UP001239795"/>
    </source>
</evidence>
<accession>A0AAI9UPV9</accession>
<organism evidence="2 3">
    <name type="scientific">Colletotrichum melonis</name>
    <dbReference type="NCBI Taxonomy" id="1209925"/>
    <lineage>
        <taxon>Eukaryota</taxon>
        <taxon>Fungi</taxon>
        <taxon>Dikarya</taxon>
        <taxon>Ascomycota</taxon>
        <taxon>Pezizomycotina</taxon>
        <taxon>Sordariomycetes</taxon>
        <taxon>Hypocreomycetidae</taxon>
        <taxon>Glomerellales</taxon>
        <taxon>Glomerellaceae</taxon>
        <taxon>Colletotrichum</taxon>
        <taxon>Colletotrichum acutatum species complex</taxon>
    </lineage>
</organism>
<name>A0AAI9UPV9_9PEZI</name>
<feature type="compositionally biased region" description="Basic and acidic residues" evidence="1">
    <location>
        <begin position="52"/>
        <end position="70"/>
    </location>
</feature>
<gene>
    <name evidence="2" type="ORF">CMEL01_15255</name>
</gene>
<comment type="caution">
    <text evidence="2">The sequence shown here is derived from an EMBL/GenBank/DDBJ whole genome shotgun (WGS) entry which is preliminary data.</text>
</comment>
<dbReference type="AlphaFoldDB" id="A0AAI9UPV9"/>
<feature type="non-terminal residue" evidence="2">
    <location>
        <position position="1"/>
    </location>
</feature>
<evidence type="ECO:0000313" key="2">
    <source>
        <dbReference type="EMBL" id="KAK1460958.1"/>
    </source>
</evidence>
<evidence type="ECO:0000256" key="1">
    <source>
        <dbReference type="SAM" id="MobiDB-lite"/>
    </source>
</evidence>